<keyword evidence="10" id="KW-1185">Reference proteome</keyword>
<dbReference type="PANTHER" id="PTHR31488">
    <property type="entry name" value="DPY-19-LIKE 1, LIKE (H. SAPIENS)"/>
    <property type="match status" value="1"/>
</dbReference>
<feature type="transmembrane region" description="Helical" evidence="8">
    <location>
        <begin position="198"/>
        <end position="217"/>
    </location>
</feature>
<feature type="transmembrane region" description="Helical" evidence="8">
    <location>
        <begin position="133"/>
        <end position="158"/>
    </location>
</feature>
<reference evidence="9" key="1">
    <citation type="submission" date="2021-04" db="EMBL/GenBank/DDBJ databases">
        <authorList>
            <consortium name="Molecular Ecology Group"/>
        </authorList>
    </citation>
    <scope>NUCLEOTIDE SEQUENCE</scope>
</reference>
<comment type="subcellular location">
    <subcellularLocation>
        <location evidence="1">Membrane</location>
        <topology evidence="1">Multi-pass membrane protein</topology>
    </subcellularLocation>
</comment>
<evidence type="ECO:0000256" key="7">
    <source>
        <dbReference type="ARBA" id="ARBA00023136"/>
    </source>
</evidence>
<comment type="caution">
    <text evidence="9">The sequence shown here is derived from an EMBL/GenBank/DDBJ whole genome shotgun (WGS) entry which is preliminary data.</text>
</comment>
<evidence type="ECO:0000256" key="3">
    <source>
        <dbReference type="ARBA" id="ARBA00022676"/>
    </source>
</evidence>
<comment type="similarity">
    <text evidence="2">Belongs to the dpy-19 family.</text>
</comment>
<evidence type="ECO:0000256" key="6">
    <source>
        <dbReference type="ARBA" id="ARBA00022989"/>
    </source>
</evidence>
<dbReference type="PANTHER" id="PTHR31488:SF1">
    <property type="entry name" value="C-MANNOSYLTRANSFERASE DPY19L1"/>
    <property type="match status" value="1"/>
</dbReference>
<keyword evidence="3" id="KW-0328">Glycosyltransferase</keyword>
<evidence type="ECO:0000256" key="2">
    <source>
        <dbReference type="ARBA" id="ARBA00008744"/>
    </source>
</evidence>
<gene>
    <name evidence="9" type="ORF">CUNI_LOCUS15009</name>
</gene>
<proteinExistence type="inferred from homology"/>
<dbReference type="GO" id="GO:0005637">
    <property type="term" value="C:nuclear inner membrane"/>
    <property type="evidence" value="ECO:0007669"/>
    <property type="project" value="TreeGrafter"/>
</dbReference>
<dbReference type="OrthoDB" id="6019623at2759"/>
<evidence type="ECO:0000313" key="9">
    <source>
        <dbReference type="EMBL" id="CAG5129451.1"/>
    </source>
</evidence>
<dbReference type="GO" id="GO:0000030">
    <property type="term" value="F:mannosyltransferase activity"/>
    <property type="evidence" value="ECO:0007669"/>
    <property type="project" value="TreeGrafter"/>
</dbReference>
<organism evidence="9 10">
    <name type="scientific">Candidula unifasciata</name>
    <dbReference type="NCBI Taxonomy" id="100452"/>
    <lineage>
        <taxon>Eukaryota</taxon>
        <taxon>Metazoa</taxon>
        <taxon>Spiralia</taxon>
        <taxon>Lophotrochozoa</taxon>
        <taxon>Mollusca</taxon>
        <taxon>Gastropoda</taxon>
        <taxon>Heterobranchia</taxon>
        <taxon>Euthyneura</taxon>
        <taxon>Panpulmonata</taxon>
        <taxon>Eupulmonata</taxon>
        <taxon>Stylommatophora</taxon>
        <taxon>Helicina</taxon>
        <taxon>Helicoidea</taxon>
        <taxon>Geomitridae</taxon>
        <taxon>Candidula</taxon>
    </lineage>
</organism>
<feature type="transmembrane region" description="Helical" evidence="8">
    <location>
        <begin position="174"/>
        <end position="191"/>
    </location>
</feature>
<dbReference type="EMBL" id="CAJHNH020003502">
    <property type="protein sequence ID" value="CAG5129451.1"/>
    <property type="molecule type" value="Genomic_DNA"/>
</dbReference>
<accession>A0A8S3ZSM5</accession>
<keyword evidence="5 8" id="KW-0812">Transmembrane</keyword>
<feature type="non-terminal residue" evidence="9">
    <location>
        <position position="280"/>
    </location>
</feature>
<sequence>MFENDRHFSHLSSLERELGFRTEMGLYYSYFKTMITSESAISGLHSLIRDNITEYPSTINTLKRFNLYPEVVVGYAYRIYQGVSDLLGHQTKTCWTVNRGQGLSPVQSCEGLGEPAYFYVEAVFLLNGLMMGLFFLFGTYLSGSLFGGLLTVICFLFNHGECTRVMWTPPLRESFGYPMFVLQMFILTYIVRSRQSSYIYSCLLACAQILFMLSWQFAQFALFTQTLAVLGTYLLQFISSSTFRVVLMGQTVGLIGSYVLLFGNEMLLTSFFACSLIAAW</sequence>
<evidence type="ECO:0000256" key="5">
    <source>
        <dbReference type="ARBA" id="ARBA00022692"/>
    </source>
</evidence>
<dbReference type="Pfam" id="PF10034">
    <property type="entry name" value="Dpy19"/>
    <property type="match status" value="1"/>
</dbReference>
<keyword evidence="7 8" id="KW-0472">Membrane</keyword>
<dbReference type="AlphaFoldDB" id="A0A8S3ZSM5"/>
<protein>
    <submittedName>
        <fullName evidence="9">Uncharacterized protein</fullName>
    </submittedName>
</protein>
<evidence type="ECO:0000313" key="10">
    <source>
        <dbReference type="Proteomes" id="UP000678393"/>
    </source>
</evidence>
<evidence type="ECO:0000256" key="8">
    <source>
        <dbReference type="SAM" id="Phobius"/>
    </source>
</evidence>
<name>A0A8S3ZSM5_9EUPU</name>
<keyword evidence="4" id="KW-0808">Transferase</keyword>
<feature type="non-terminal residue" evidence="9">
    <location>
        <position position="1"/>
    </location>
</feature>
<evidence type="ECO:0000256" key="1">
    <source>
        <dbReference type="ARBA" id="ARBA00004141"/>
    </source>
</evidence>
<evidence type="ECO:0000256" key="4">
    <source>
        <dbReference type="ARBA" id="ARBA00022679"/>
    </source>
</evidence>
<dbReference type="Proteomes" id="UP000678393">
    <property type="component" value="Unassembled WGS sequence"/>
</dbReference>
<dbReference type="InterPro" id="IPR018732">
    <property type="entry name" value="Dpy-19/Dpy-19-like"/>
</dbReference>
<keyword evidence="6 8" id="KW-1133">Transmembrane helix</keyword>